<dbReference type="RefSeq" id="WP_305027424.1">
    <property type="nucleotide sequence ID" value="NZ_JAUQTA010000001.1"/>
</dbReference>
<feature type="transmembrane region" description="Helical" evidence="1">
    <location>
        <begin position="38"/>
        <end position="57"/>
    </location>
</feature>
<evidence type="ECO:0000256" key="1">
    <source>
        <dbReference type="SAM" id="Phobius"/>
    </source>
</evidence>
<keyword evidence="1" id="KW-0812">Transmembrane</keyword>
<organism evidence="2 3">
    <name type="scientific">Nocardioides jiangxiensis</name>
    <dbReference type="NCBI Taxonomy" id="3064524"/>
    <lineage>
        <taxon>Bacteria</taxon>
        <taxon>Bacillati</taxon>
        <taxon>Actinomycetota</taxon>
        <taxon>Actinomycetes</taxon>
        <taxon>Propionibacteriales</taxon>
        <taxon>Nocardioidaceae</taxon>
        <taxon>Nocardioides</taxon>
    </lineage>
</organism>
<feature type="transmembrane region" description="Helical" evidence="1">
    <location>
        <begin position="210"/>
        <end position="232"/>
    </location>
</feature>
<evidence type="ECO:0000313" key="2">
    <source>
        <dbReference type="EMBL" id="MDO7868046.1"/>
    </source>
</evidence>
<dbReference type="PANTHER" id="PTHR32251:SF17">
    <property type="entry name" value="STEROID 5-ALPHA REDUCTASE C-TERMINAL DOMAIN-CONTAINING PROTEIN"/>
    <property type="match status" value="1"/>
</dbReference>
<sequence>MTDLLQVLAVEVLVVAAAMALTAYAAHRAGRYSVVDTTWGLALAAVALVAALGGASLDAGEPWRRWLLLALVAVWGSRLSWHMHRRNSGHGEDPRYAAMLAGATPLQRVVKVWVTQGAAVVLVGLPVTVAAVTTGGWAFLAPAGVALWLLGVSFEAVGDAQLARFKADPANRGRIMDRGLWSWTRHPNYFGDACVWWGIWMVSLTTPWSLLTVVAPLAMTYFLVFATGARLLDKHMEGRPGWAEYAARTSMFVPLPPRRARRDHPED</sequence>
<dbReference type="EMBL" id="JAUQTA010000001">
    <property type="protein sequence ID" value="MDO7868046.1"/>
    <property type="molecule type" value="Genomic_DNA"/>
</dbReference>
<dbReference type="Gene3D" id="1.20.120.1630">
    <property type="match status" value="1"/>
</dbReference>
<reference evidence="2 3" key="1">
    <citation type="submission" date="2023-07" db="EMBL/GenBank/DDBJ databases">
        <title>Nocardioides sp. nov WY-20 isolated from soil.</title>
        <authorList>
            <person name="Liu B."/>
            <person name="Wan Y."/>
        </authorList>
    </citation>
    <scope>NUCLEOTIDE SEQUENCE [LARGE SCALE GENOMIC DNA]</scope>
    <source>
        <strain evidence="2 3">WY-20</strain>
    </source>
</reference>
<keyword evidence="1" id="KW-1133">Transmembrane helix</keyword>
<protein>
    <submittedName>
        <fullName evidence="2">DUF1295 domain-containing protein</fullName>
    </submittedName>
</protein>
<name>A0ABT9AZL7_9ACTN</name>
<dbReference type="Pfam" id="PF06966">
    <property type="entry name" value="DUF1295"/>
    <property type="match status" value="1"/>
</dbReference>
<feature type="transmembrane region" description="Helical" evidence="1">
    <location>
        <begin position="118"/>
        <end position="139"/>
    </location>
</feature>
<feature type="transmembrane region" description="Helical" evidence="1">
    <location>
        <begin position="6"/>
        <end position="26"/>
    </location>
</feature>
<keyword evidence="3" id="KW-1185">Reference proteome</keyword>
<dbReference type="PROSITE" id="PS50244">
    <property type="entry name" value="S5A_REDUCTASE"/>
    <property type="match status" value="1"/>
</dbReference>
<dbReference type="Proteomes" id="UP001233314">
    <property type="component" value="Unassembled WGS sequence"/>
</dbReference>
<keyword evidence="1" id="KW-0472">Membrane</keyword>
<accession>A0ABT9AZL7</accession>
<dbReference type="PANTHER" id="PTHR32251">
    <property type="entry name" value="3-OXO-5-ALPHA-STEROID 4-DEHYDROGENASE"/>
    <property type="match status" value="1"/>
</dbReference>
<proteinExistence type="predicted"/>
<comment type="caution">
    <text evidence="2">The sequence shown here is derived from an EMBL/GenBank/DDBJ whole genome shotgun (WGS) entry which is preliminary data.</text>
</comment>
<gene>
    <name evidence="2" type="ORF">Q5722_06660</name>
</gene>
<evidence type="ECO:0000313" key="3">
    <source>
        <dbReference type="Proteomes" id="UP001233314"/>
    </source>
</evidence>
<feature type="transmembrane region" description="Helical" evidence="1">
    <location>
        <begin position="63"/>
        <end position="81"/>
    </location>
</feature>
<dbReference type="InterPro" id="IPR010721">
    <property type="entry name" value="UstE-like"/>
</dbReference>